<keyword evidence="3" id="KW-1185">Reference proteome</keyword>
<organism evidence="2 3">
    <name type="scientific">Ricinus communis</name>
    <name type="common">Castor bean</name>
    <dbReference type="NCBI Taxonomy" id="3988"/>
    <lineage>
        <taxon>Eukaryota</taxon>
        <taxon>Viridiplantae</taxon>
        <taxon>Streptophyta</taxon>
        <taxon>Embryophyta</taxon>
        <taxon>Tracheophyta</taxon>
        <taxon>Spermatophyta</taxon>
        <taxon>Magnoliopsida</taxon>
        <taxon>eudicotyledons</taxon>
        <taxon>Gunneridae</taxon>
        <taxon>Pentapetalae</taxon>
        <taxon>rosids</taxon>
        <taxon>fabids</taxon>
        <taxon>Malpighiales</taxon>
        <taxon>Euphorbiaceae</taxon>
        <taxon>Acalyphoideae</taxon>
        <taxon>Acalypheae</taxon>
        <taxon>Ricinus</taxon>
    </lineage>
</organism>
<sequence>MGKDEPRNTFKVSRVGGQSNRKRTISNTQVTSSSQPPPPRSLSQPPPRSSFSLLSRQNKASFKPPQATKPTISSAVKAKHISIVTSNAPPSAFKNFKKASELTAFMKT</sequence>
<feature type="region of interest" description="Disordered" evidence="1">
    <location>
        <begin position="1"/>
        <end position="52"/>
    </location>
</feature>
<dbReference type="Proteomes" id="UP000008311">
    <property type="component" value="Unassembled WGS sequence"/>
</dbReference>
<feature type="compositionally biased region" description="Pro residues" evidence="1">
    <location>
        <begin position="35"/>
        <end position="48"/>
    </location>
</feature>
<protein>
    <submittedName>
        <fullName evidence="2">Uncharacterized protein</fullName>
    </submittedName>
</protein>
<dbReference type="EMBL" id="EQ973946">
    <property type="protein sequence ID" value="EEF37547.1"/>
    <property type="molecule type" value="Genomic_DNA"/>
</dbReference>
<dbReference type="InParanoid" id="B9SFQ8"/>
<proteinExistence type="predicted"/>
<evidence type="ECO:0000256" key="1">
    <source>
        <dbReference type="SAM" id="MobiDB-lite"/>
    </source>
</evidence>
<name>B9SFQ8_RICCO</name>
<evidence type="ECO:0000313" key="3">
    <source>
        <dbReference type="Proteomes" id="UP000008311"/>
    </source>
</evidence>
<dbReference type="AlphaFoldDB" id="B9SFQ8"/>
<reference evidence="3" key="1">
    <citation type="journal article" date="2010" name="Nat. Biotechnol.">
        <title>Draft genome sequence of the oilseed species Ricinus communis.</title>
        <authorList>
            <person name="Chan A.P."/>
            <person name="Crabtree J."/>
            <person name="Zhao Q."/>
            <person name="Lorenzi H."/>
            <person name="Orvis J."/>
            <person name="Puiu D."/>
            <person name="Melake-Berhan A."/>
            <person name="Jones K.M."/>
            <person name="Redman J."/>
            <person name="Chen G."/>
            <person name="Cahoon E.B."/>
            <person name="Gedil M."/>
            <person name="Stanke M."/>
            <person name="Haas B.J."/>
            <person name="Wortman J.R."/>
            <person name="Fraser-Liggett C.M."/>
            <person name="Ravel J."/>
            <person name="Rabinowicz P.D."/>
        </authorList>
    </citation>
    <scope>NUCLEOTIDE SEQUENCE [LARGE SCALE GENOMIC DNA]</scope>
    <source>
        <strain evidence="3">cv. Hale</strain>
    </source>
</reference>
<accession>B9SFQ8</accession>
<gene>
    <name evidence="2" type="ORF">RCOM_1224160</name>
</gene>
<evidence type="ECO:0000313" key="2">
    <source>
        <dbReference type="EMBL" id="EEF37547.1"/>
    </source>
</evidence>